<evidence type="ECO:0000313" key="2">
    <source>
        <dbReference type="Proteomes" id="UP000054324"/>
    </source>
</evidence>
<dbReference type="GeneID" id="20319454"/>
<name>A0A074ZK70_OPIVI</name>
<dbReference type="OrthoDB" id="10638826at2759"/>
<dbReference type="KEGG" id="ovi:T265_05272"/>
<reference evidence="1 2" key="1">
    <citation type="submission" date="2013-11" db="EMBL/GenBank/DDBJ databases">
        <title>Opisthorchis viverrini - life in the bile duct.</title>
        <authorList>
            <person name="Young N.D."/>
            <person name="Nagarajan N."/>
            <person name="Lin S.J."/>
            <person name="Korhonen P.K."/>
            <person name="Jex A.R."/>
            <person name="Hall R.S."/>
            <person name="Safavi-Hemami H."/>
            <person name="Kaewkong W."/>
            <person name="Bertrand D."/>
            <person name="Gao S."/>
            <person name="Seet Q."/>
            <person name="Wongkham S."/>
            <person name="Teh B.T."/>
            <person name="Wongkham C."/>
            <person name="Intapan P.M."/>
            <person name="Maleewong W."/>
            <person name="Yang X."/>
            <person name="Hu M."/>
            <person name="Wang Z."/>
            <person name="Hofmann A."/>
            <person name="Sternberg P.W."/>
            <person name="Tan P."/>
            <person name="Wang J."/>
            <person name="Gasser R.B."/>
        </authorList>
    </citation>
    <scope>NUCLEOTIDE SEQUENCE [LARGE SCALE GENOMIC DNA]</scope>
</reference>
<protein>
    <submittedName>
        <fullName evidence="1">Uncharacterized protein</fullName>
    </submittedName>
</protein>
<dbReference type="CTD" id="20319454"/>
<dbReference type="AlphaFoldDB" id="A0A074ZK70"/>
<dbReference type="RefSeq" id="XP_009168511.1">
    <property type="nucleotide sequence ID" value="XM_009170247.1"/>
</dbReference>
<organism evidence="1 2">
    <name type="scientific">Opisthorchis viverrini</name>
    <name type="common">Southeast Asian liver fluke</name>
    <dbReference type="NCBI Taxonomy" id="6198"/>
    <lineage>
        <taxon>Eukaryota</taxon>
        <taxon>Metazoa</taxon>
        <taxon>Spiralia</taxon>
        <taxon>Lophotrochozoa</taxon>
        <taxon>Platyhelminthes</taxon>
        <taxon>Trematoda</taxon>
        <taxon>Digenea</taxon>
        <taxon>Opisthorchiida</taxon>
        <taxon>Opisthorchiata</taxon>
        <taxon>Opisthorchiidae</taxon>
        <taxon>Opisthorchis</taxon>
    </lineage>
</organism>
<evidence type="ECO:0000313" key="1">
    <source>
        <dbReference type="EMBL" id="KER27713.1"/>
    </source>
</evidence>
<gene>
    <name evidence="1" type="ORF">T265_05272</name>
</gene>
<dbReference type="Proteomes" id="UP000054324">
    <property type="component" value="Unassembled WGS sequence"/>
</dbReference>
<sequence>MSPPRARWINGRKPVCQVPSETIVLQEKEIKHRETRFVVDGFEAGNHSRSGLLDTLNEGDVFHNLFGVLQERSDVGPIEYLEGHASNTGEDNLFGVLQERSDVGPIEYLEGHASNTGEGTAYRP</sequence>
<accession>A0A074ZK70</accession>
<proteinExistence type="predicted"/>
<keyword evidence="2" id="KW-1185">Reference proteome</keyword>
<dbReference type="EMBL" id="KL596716">
    <property type="protein sequence ID" value="KER27713.1"/>
    <property type="molecule type" value="Genomic_DNA"/>
</dbReference>